<keyword evidence="4" id="KW-1185">Reference proteome</keyword>
<dbReference type="SMART" id="SM01324">
    <property type="entry name" value="YARHG"/>
    <property type="match status" value="1"/>
</dbReference>
<organism evidence="3 4">
    <name type="scientific">Camelimonas lactis</name>
    <dbReference type="NCBI Taxonomy" id="659006"/>
    <lineage>
        <taxon>Bacteria</taxon>
        <taxon>Pseudomonadati</taxon>
        <taxon>Pseudomonadota</taxon>
        <taxon>Alphaproteobacteria</taxon>
        <taxon>Hyphomicrobiales</taxon>
        <taxon>Chelatococcaceae</taxon>
        <taxon>Camelimonas</taxon>
    </lineage>
</organism>
<dbReference type="Pfam" id="PF13308">
    <property type="entry name" value="YARHG"/>
    <property type="match status" value="1"/>
</dbReference>
<dbReference type="EMBL" id="SLWL01000005">
    <property type="protein sequence ID" value="TCO13773.1"/>
    <property type="molecule type" value="Genomic_DNA"/>
</dbReference>
<dbReference type="Proteomes" id="UP000294881">
    <property type="component" value="Unassembled WGS sequence"/>
</dbReference>
<keyword evidence="1" id="KW-0732">Signal</keyword>
<dbReference type="AlphaFoldDB" id="A0A4R2GTF3"/>
<evidence type="ECO:0000256" key="1">
    <source>
        <dbReference type="SAM" id="SignalP"/>
    </source>
</evidence>
<dbReference type="InterPro" id="IPR025582">
    <property type="entry name" value="YARHG_dom"/>
</dbReference>
<sequence length="118" mass="12269">MTTQVKSTAMGLGLTALLALAAPASAGPANGPAVASAVAAAARPPALRVQAGACADLWEERNEIYKGAGYCFKTRRAIATFGNAGCQYDSEADVPLSHRQRLRINDIRAAERRLGCAP</sequence>
<evidence type="ECO:0000313" key="3">
    <source>
        <dbReference type="EMBL" id="TCO13773.1"/>
    </source>
</evidence>
<dbReference type="RefSeq" id="WP_376885822.1">
    <property type="nucleotide sequence ID" value="NZ_JBHUNN010000002.1"/>
</dbReference>
<evidence type="ECO:0000313" key="4">
    <source>
        <dbReference type="Proteomes" id="UP000294881"/>
    </source>
</evidence>
<proteinExistence type="predicted"/>
<protein>
    <submittedName>
        <fullName evidence="3">YARHG domain-containing protein</fullName>
    </submittedName>
</protein>
<feature type="domain" description="YARHG" evidence="2">
    <location>
        <begin position="27"/>
        <end position="112"/>
    </location>
</feature>
<feature type="chain" id="PRO_5020733867" evidence="1">
    <location>
        <begin position="22"/>
        <end position="118"/>
    </location>
</feature>
<evidence type="ECO:0000259" key="2">
    <source>
        <dbReference type="SMART" id="SM01324"/>
    </source>
</evidence>
<reference evidence="3 4" key="1">
    <citation type="submission" date="2019-03" db="EMBL/GenBank/DDBJ databases">
        <title>Genomic Encyclopedia of Type Strains, Phase IV (KMG-IV): sequencing the most valuable type-strain genomes for metagenomic binning, comparative biology and taxonomic classification.</title>
        <authorList>
            <person name="Goeker M."/>
        </authorList>
    </citation>
    <scope>NUCLEOTIDE SEQUENCE [LARGE SCALE GENOMIC DNA]</scope>
    <source>
        <strain evidence="3 4">DSM 22958</strain>
    </source>
</reference>
<comment type="caution">
    <text evidence="3">The sequence shown here is derived from an EMBL/GenBank/DDBJ whole genome shotgun (WGS) entry which is preliminary data.</text>
</comment>
<accession>A0A4R2GTF3</accession>
<gene>
    <name evidence="3" type="ORF">EV666_105144</name>
</gene>
<name>A0A4R2GTF3_9HYPH</name>
<feature type="signal peptide" evidence="1">
    <location>
        <begin position="1"/>
        <end position="21"/>
    </location>
</feature>